<dbReference type="Proteomes" id="UP000835206">
    <property type="component" value="Chromosome 6"/>
</dbReference>
<keyword evidence="2" id="KW-1185">Reference proteome</keyword>
<gene>
    <name evidence="3" type="primary">LOC110119337</name>
</gene>
<proteinExistence type="predicted"/>
<feature type="compositionally biased region" description="Basic residues" evidence="1">
    <location>
        <begin position="68"/>
        <end position="78"/>
    </location>
</feature>
<dbReference type="AlphaFoldDB" id="A0A9C6SHS4"/>
<evidence type="ECO:0000256" key="1">
    <source>
        <dbReference type="SAM" id="MobiDB-lite"/>
    </source>
</evidence>
<dbReference type="GeneID" id="110119337"/>
<accession>A0A9C6SHS4</accession>
<dbReference type="KEGG" id="bter:110119337"/>
<sequence length="100" mass="11004">MSAMSSSGFNEERSKNSEEISDGVFVESDNSLEHLSEDIKNFSPHKLAEEKSKRSGRDEASCAETKITKVRTAQRKAKLPGVSNARSTDTSHRNLTMSNA</sequence>
<reference evidence="3" key="1">
    <citation type="submission" date="2025-08" db="UniProtKB">
        <authorList>
            <consortium name="RefSeq"/>
        </authorList>
    </citation>
    <scope>IDENTIFICATION</scope>
</reference>
<dbReference type="OrthoDB" id="10594495at2759"/>
<organism evidence="2 3">
    <name type="scientific">Bombus terrestris</name>
    <name type="common">Buff-tailed bumblebee</name>
    <name type="synonym">Apis terrestris</name>
    <dbReference type="NCBI Taxonomy" id="30195"/>
    <lineage>
        <taxon>Eukaryota</taxon>
        <taxon>Metazoa</taxon>
        <taxon>Ecdysozoa</taxon>
        <taxon>Arthropoda</taxon>
        <taxon>Hexapoda</taxon>
        <taxon>Insecta</taxon>
        <taxon>Pterygota</taxon>
        <taxon>Neoptera</taxon>
        <taxon>Endopterygota</taxon>
        <taxon>Hymenoptera</taxon>
        <taxon>Apocrita</taxon>
        <taxon>Aculeata</taxon>
        <taxon>Apoidea</taxon>
        <taxon>Anthophila</taxon>
        <taxon>Apidae</taxon>
        <taxon>Bombus</taxon>
        <taxon>Bombus</taxon>
    </lineage>
</organism>
<evidence type="ECO:0000313" key="3">
    <source>
        <dbReference type="RefSeq" id="XP_048262432.1"/>
    </source>
</evidence>
<evidence type="ECO:0000313" key="2">
    <source>
        <dbReference type="Proteomes" id="UP000835206"/>
    </source>
</evidence>
<name>A0A9C6SHS4_BOMTE</name>
<feature type="compositionally biased region" description="Basic and acidic residues" evidence="1">
    <location>
        <begin position="31"/>
        <end position="60"/>
    </location>
</feature>
<dbReference type="RefSeq" id="XP_048262432.1">
    <property type="nucleotide sequence ID" value="XM_048406475.1"/>
</dbReference>
<feature type="region of interest" description="Disordered" evidence="1">
    <location>
        <begin position="1"/>
        <end position="100"/>
    </location>
</feature>
<feature type="compositionally biased region" description="Polar residues" evidence="1">
    <location>
        <begin position="84"/>
        <end position="100"/>
    </location>
</feature>
<protein>
    <submittedName>
        <fullName evidence="3">Uncharacterized protein LOC110119337</fullName>
    </submittedName>
</protein>